<dbReference type="PANTHER" id="PTHR12303">
    <property type="entry name" value="CARNOSINE N-METHYLTRANSFERASE"/>
    <property type="match status" value="1"/>
</dbReference>
<dbReference type="SUPFAM" id="SSF53335">
    <property type="entry name" value="S-adenosyl-L-methionine-dependent methyltransferases"/>
    <property type="match status" value="1"/>
</dbReference>
<dbReference type="eggNOG" id="KOG2798">
    <property type="taxonomic scope" value="Eukaryota"/>
</dbReference>
<dbReference type="InterPro" id="IPR029063">
    <property type="entry name" value="SAM-dependent_MTases_sf"/>
</dbReference>
<name>A0A177AA77_9PEZI</name>
<dbReference type="OrthoDB" id="978at2759"/>
<dbReference type="RefSeq" id="XP_024323378.1">
    <property type="nucleotide sequence ID" value="XM_024469014.1"/>
</dbReference>
<evidence type="ECO:0000256" key="3">
    <source>
        <dbReference type="ARBA" id="ARBA00022603"/>
    </source>
</evidence>
<dbReference type="SMART" id="SM01296">
    <property type="entry name" value="N2227"/>
    <property type="match status" value="1"/>
</dbReference>
<evidence type="ECO:0000313" key="7">
    <source>
        <dbReference type="EMBL" id="OAF58093.1"/>
    </source>
</evidence>
<dbReference type="AlphaFoldDB" id="A0A177AA77"/>
<dbReference type="EMBL" id="KV441398">
    <property type="protein sequence ID" value="OAF58093.1"/>
    <property type="molecule type" value="Genomic_DNA"/>
</dbReference>
<dbReference type="Pfam" id="PF07942">
    <property type="entry name" value="CARME"/>
    <property type="match status" value="1"/>
</dbReference>
<feature type="region of interest" description="Disordered" evidence="6">
    <location>
        <begin position="1"/>
        <end position="22"/>
    </location>
</feature>
<dbReference type="PANTHER" id="PTHR12303:SF6">
    <property type="entry name" value="CARNOSINE N-METHYLTRANSFERASE"/>
    <property type="match status" value="1"/>
</dbReference>
<keyword evidence="3" id="KW-0489">Methyltransferase</keyword>
<organism evidence="7">
    <name type="scientific">Pseudogymnoascus destructans</name>
    <dbReference type="NCBI Taxonomy" id="655981"/>
    <lineage>
        <taxon>Eukaryota</taxon>
        <taxon>Fungi</taxon>
        <taxon>Dikarya</taxon>
        <taxon>Ascomycota</taxon>
        <taxon>Pezizomycotina</taxon>
        <taxon>Leotiomycetes</taxon>
        <taxon>Thelebolales</taxon>
        <taxon>Thelebolaceae</taxon>
        <taxon>Pseudogymnoascus</taxon>
    </lineage>
</organism>
<dbReference type="GO" id="GO:0030735">
    <property type="term" value="F:carnosine N-methyltransferase activity"/>
    <property type="evidence" value="ECO:0007669"/>
    <property type="project" value="UniProtKB-EC"/>
</dbReference>
<dbReference type="GeneID" id="36288458"/>
<reference evidence="7" key="1">
    <citation type="submission" date="2016-03" db="EMBL/GenBank/DDBJ databases">
        <title>Updated assembly of Pseudogymnoascus destructans, the fungus causing white-nose syndrome of bats.</title>
        <authorList>
            <person name="Palmer J.M."/>
            <person name="Drees K.P."/>
            <person name="Foster J.T."/>
            <person name="Lindner D.L."/>
        </authorList>
    </citation>
    <scope>NUCLEOTIDE SEQUENCE [LARGE SCALE GENOMIC DNA]</scope>
    <source>
        <strain evidence="7">20631-21</strain>
    </source>
</reference>
<evidence type="ECO:0000256" key="5">
    <source>
        <dbReference type="ARBA" id="ARBA00022691"/>
    </source>
</evidence>
<proteinExistence type="inferred from homology"/>
<dbReference type="Proteomes" id="UP000077154">
    <property type="component" value="Unassembled WGS sequence"/>
</dbReference>
<evidence type="ECO:0000256" key="4">
    <source>
        <dbReference type="ARBA" id="ARBA00022679"/>
    </source>
</evidence>
<sequence>MSHNIEESNFSSASSDADEGWGGVAEVMGDEEEQKVLFQALDSFLQYTKIAHYNTTHMRRQSFYALPQKHWELLAAPPFSYLNTLNAVDDAIDKNGELAAAILQSGLESFESSMDFDKLKSSELWKGVAKAGDLDKARSTIRQFYRDWSAEGAVERKACYGPVMNDLKAERVKRGGKTMNVLVPGAGLGRLVFDLCCEGFNVEGNEMSYHQLLASSYILNYCSGAQVHTIFPWVHNFSNHQNRSRQLQSFRIPDIHPGTALDEKNSAGNGTHKAGEMSMSASDFICLYNDEEHKDMFDAIATVFFIDTAPNLIRYIETIRNCLKAGGIWSNIGPLLWHFENNAPGSFGTKDAGKKIVETTGIADPGSIELTNEEVISLVEHFGFKVENKESGIKAGYIQDDESMLQNTYQVSHWVARKL</sequence>
<dbReference type="EC" id="2.1.1.22" evidence="2"/>
<dbReference type="VEuPathDB" id="FungiDB:GMDG_03680"/>
<keyword evidence="5" id="KW-0949">S-adenosyl-L-methionine</keyword>
<evidence type="ECO:0000256" key="1">
    <source>
        <dbReference type="ARBA" id="ARBA00010086"/>
    </source>
</evidence>
<accession>A0A177AA77</accession>
<dbReference type="InterPro" id="IPR012901">
    <property type="entry name" value="CARME"/>
</dbReference>
<evidence type="ECO:0000256" key="2">
    <source>
        <dbReference type="ARBA" id="ARBA00012003"/>
    </source>
</evidence>
<keyword evidence="4" id="KW-0808">Transferase</keyword>
<gene>
    <name evidence="7" type="ORF">VC83_05392</name>
</gene>
<dbReference type="GO" id="GO:0032259">
    <property type="term" value="P:methylation"/>
    <property type="evidence" value="ECO:0007669"/>
    <property type="project" value="UniProtKB-KW"/>
</dbReference>
<dbReference type="Gene3D" id="3.40.50.150">
    <property type="entry name" value="Vaccinia Virus protein VP39"/>
    <property type="match status" value="1"/>
</dbReference>
<evidence type="ECO:0000256" key="6">
    <source>
        <dbReference type="SAM" id="MobiDB-lite"/>
    </source>
</evidence>
<protein>
    <recommendedName>
        <fullName evidence="2">carnosine N-methyltransferase</fullName>
        <ecNumber evidence="2">2.1.1.22</ecNumber>
    </recommendedName>
</protein>
<comment type="similarity">
    <text evidence="1">Belongs to the carnosine N-methyltransferase family.</text>
</comment>